<reference evidence="3" key="1">
    <citation type="submission" date="2022-11" db="UniProtKB">
        <authorList>
            <consortium name="WormBaseParasite"/>
        </authorList>
    </citation>
    <scope>IDENTIFICATION</scope>
</reference>
<dbReference type="Proteomes" id="UP000887540">
    <property type="component" value="Unplaced"/>
</dbReference>
<evidence type="ECO:0000256" key="1">
    <source>
        <dbReference type="SAM" id="MobiDB-lite"/>
    </source>
</evidence>
<evidence type="ECO:0000313" key="3">
    <source>
        <dbReference type="WBParaSite" id="ACRNAN_scaffold5243.g28276.t1"/>
    </source>
</evidence>
<evidence type="ECO:0000313" key="2">
    <source>
        <dbReference type="Proteomes" id="UP000887540"/>
    </source>
</evidence>
<dbReference type="AlphaFoldDB" id="A0A914E258"/>
<proteinExistence type="predicted"/>
<keyword evidence="2" id="KW-1185">Reference proteome</keyword>
<name>A0A914E258_9BILA</name>
<organism evidence="2 3">
    <name type="scientific">Acrobeloides nanus</name>
    <dbReference type="NCBI Taxonomy" id="290746"/>
    <lineage>
        <taxon>Eukaryota</taxon>
        <taxon>Metazoa</taxon>
        <taxon>Ecdysozoa</taxon>
        <taxon>Nematoda</taxon>
        <taxon>Chromadorea</taxon>
        <taxon>Rhabditida</taxon>
        <taxon>Tylenchina</taxon>
        <taxon>Cephalobomorpha</taxon>
        <taxon>Cephaloboidea</taxon>
        <taxon>Cephalobidae</taxon>
        <taxon>Acrobeloides</taxon>
    </lineage>
</organism>
<dbReference type="WBParaSite" id="ACRNAN_scaffold5243.g28276.t1">
    <property type="protein sequence ID" value="ACRNAN_scaffold5243.g28276.t1"/>
    <property type="gene ID" value="ACRNAN_scaffold5243.g28276"/>
</dbReference>
<accession>A0A914E258</accession>
<sequence length="174" mass="20391">MQQAYNELKQSQGCDFCEDNTQILSNRIQKKMENRYNKIKFEVVTGVSDYASKIQFQNNFVCKIKIGNRIMLAFAAPQPPQEFEIRIPPKFERVRLPPRQQEIFSQDPRNSVAPPQFSTAPQQPTQFLPPLIPHPHIYEPYVQSPPQNPPPPQFYGPQEPEVVYPHKRIFTWRL</sequence>
<protein>
    <submittedName>
        <fullName evidence="3">Ground-like domain-containing protein</fullName>
    </submittedName>
</protein>
<feature type="region of interest" description="Disordered" evidence="1">
    <location>
        <begin position="140"/>
        <end position="159"/>
    </location>
</feature>